<keyword evidence="6" id="KW-1185">Reference proteome</keyword>
<dbReference type="PANTHER" id="PTHR22604">
    <property type="entry name" value="OXIDOREDUCTASES"/>
    <property type="match status" value="1"/>
</dbReference>
<dbReference type="Pfam" id="PF01408">
    <property type="entry name" value="GFO_IDH_MocA"/>
    <property type="match status" value="1"/>
</dbReference>
<sequence>MNWGIMGLGHIAHDFATQMNKTRPIYGVAGRTAEEAEQFGKEFQVLHKYSSYEEMVSDPDIDIIYVATVNSQHLKDIKMSLEAGKHVMCEKAIWGDYEEIKAMYDLAHSKGLILAEAMTIYHMPLFGKIRDLISDGKLGKIKMIQVDLGSLKDDNPNNRFFSKELGGGAMLDIGTYVLSFVRHFTSGKLNDPVYVMRKYPTGVDEMWSISFDTESGVIANTNMTFRAKLPKRAVITGDKAYVEVYNYVRAETAKIVYPDFSSENISAGETERALSYEIEDFEATVNNPALGLDYAQQTLDVVGVMDKLLKAENI</sequence>
<dbReference type="EMBL" id="JBHTOK010000078">
    <property type="protein sequence ID" value="MFD1442027.1"/>
    <property type="molecule type" value="Genomic_DNA"/>
</dbReference>
<dbReference type="Pfam" id="PF22725">
    <property type="entry name" value="GFO_IDH_MocA_C3"/>
    <property type="match status" value="1"/>
</dbReference>
<dbReference type="InterPro" id="IPR055170">
    <property type="entry name" value="GFO_IDH_MocA-like_dom"/>
</dbReference>
<dbReference type="Gene3D" id="3.40.50.720">
    <property type="entry name" value="NAD(P)-binding Rossmann-like Domain"/>
    <property type="match status" value="1"/>
</dbReference>
<dbReference type="PANTHER" id="PTHR22604:SF105">
    <property type="entry name" value="TRANS-1,2-DIHYDROBENZENE-1,2-DIOL DEHYDROGENASE"/>
    <property type="match status" value="1"/>
</dbReference>
<evidence type="ECO:0000259" key="4">
    <source>
        <dbReference type="Pfam" id="PF22725"/>
    </source>
</evidence>
<evidence type="ECO:0000313" key="5">
    <source>
        <dbReference type="EMBL" id="MFD1442027.1"/>
    </source>
</evidence>
<feature type="domain" description="Gfo/Idh/MocA-like oxidoreductase N-terminal" evidence="3">
    <location>
        <begin position="1"/>
        <end position="115"/>
    </location>
</feature>
<evidence type="ECO:0000259" key="3">
    <source>
        <dbReference type="Pfam" id="PF01408"/>
    </source>
</evidence>
<dbReference type="InterPro" id="IPR050984">
    <property type="entry name" value="Gfo/Idh/MocA_domain"/>
</dbReference>
<feature type="domain" description="GFO/IDH/MocA-like oxidoreductase" evidence="4">
    <location>
        <begin position="128"/>
        <end position="242"/>
    </location>
</feature>
<name>A0ABW4CX75_9LACO</name>
<evidence type="ECO:0000256" key="1">
    <source>
        <dbReference type="ARBA" id="ARBA00010928"/>
    </source>
</evidence>
<dbReference type="Proteomes" id="UP001597212">
    <property type="component" value="Unassembled WGS sequence"/>
</dbReference>
<dbReference type="InterPro" id="IPR036291">
    <property type="entry name" value="NAD(P)-bd_dom_sf"/>
</dbReference>
<keyword evidence="2" id="KW-0560">Oxidoreductase</keyword>
<comment type="caution">
    <text evidence="5">The sequence shown here is derived from an EMBL/GenBank/DDBJ whole genome shotgun (WGS) entry which is preliminary data.</text>
</comment>
<organism evidence="5 6">
    <name type="scientific">Lacticaseibacillus hegangensis</name>
    <dbReference type="NCBI Taxonomy" id="2486010"/>
    <lineage>
        <taxon>Bacteria</taxon>
        <taxon>Bacillati</taxon>
        <taxon>Bacillota</taxon>
        <taxon>Bacilli</taxon>
        <taxon>Lactobacillales</taxon>
        <taxon>Lactobacillaceae</taxon>
        <taxon>Lacticaseibacillus</taxon>
    </lineage>
</organism>
<comment type="similarity">
    <text evidence="1">Belongs to the Gfo/Idh/MocA family.</text>
</comment>
<evidence type="ECO:0000313" key="6">
    <source>
        <dbReference type="Proteomes" id="UP001597212"/>
    </source>
</evidence>
<reference evidence="6" key="1">
    <citation type="journal article" date="2019" name="Int. J. Syst. Evol. Microbiol.">
        <title>The Global Catalogue of Microorganisms (GCM) 10K type strain sequencing project: providing services to taxonomists for standard genome sequencing and annotation.</title>
        <authorList>
            <consortium name="The Broad Institute Genomics Platform"/>
            <consortium name="The Broad Institute Genome Sequencing Center for Infectious Disease"/>
            <person name="Wu L."/>
            <person name="Ma J."/>
        </authorList>
    </citation>
    <scope>NUCLEOTIDE SEQUENCE [LARGE SCALE GENOMIC DNA]</scope>
    <source>
        <strain evidence="6">CCM 8912</strain>
    </source>
</reference>
<dbReference type="SUPFAM" id="SSF51735">
    <property type="entry name" value="NAD(P)-binding Rossmann-fold domains"/>
    <property type="match status" value="1"/>
</dbReference>
<gene>
    <name evidence="5" type="ORF">ACFQ5K_11625</name>
</gene>
<accession>A0ABW4CX75</accession>
<dbReference type="SUPFAM" id="SSF55347">
    <property type="entry name" value="Glyceraldehyde-3-phosphate dehydrogenase-like, C-terminal domain"/>
    <property type="match status" value="1"/>
</dbReference>
<dbReference type="InterPro" id="IPR000683">
    <property type="entry name" value="Gfo/Idh/MocA-like_OxRdtase_N"/>
</dbReference>
<dbReference type="Gene3D" id="3.30.360.10">
    <property type="entry name" value="Dihydrodipicolinate Reductase, domain 2"/>
    <property type="match status" value="1"/>
</dbReference>
<dbReference type="RefSeq" id="WP_125755142.1">
    <property type="nucleotide sequence ID" value="NZ_JBHTOK010000078.1"/>
</dbReference>
<evidence type="ECO:0000256" key="2">
    <source>
        <dbReference type="ARBA" id="ARBA00023002"/>
    </source>
</evidence>
<proteinExistence type="inferred from homology"/>
<protein>
    <submittedName>
        <fullName evidence="5">Gfo/Idh/MocA family protein</fullName>
    </submittedName>
</protein>